<proteinExistence type="predicted"/>
<dbReference type="PANTHER" id="PTHR12658:SF0">
    <property type="entry name" value="TUBULIN-SPECIFIC CHAPERONE D"/>
    <property type="match status" value="1"/>
</dbReference>
<feature type="transmembrane region" description="Helical" evidence="1">
    <location>
        <begin position="739"/>
        <end position="760"/>
    </location>
</feature>
<feature type="domain" description="Tubulin-folding cofactor D ARM repeats" evidence="2">
    <location>
        <begin position="213"/>
        <end position="448"/>
    </location>
</feature>
<accession>A0AA38LYT9</accession>
<evidence type="ECO:0000313" key="4">
    <source>
        <dbReference type="Proteomes" id="UP001168821"/>
    </source>
</evidence>
<dbReference type="AlphaFoldDB" id="A0AA38LYT9"/>
<dbReference type="InterPro" id="IPR016024">
    <property type="entry name" value="ARM-type_fold"/>
</dbReference>
<dbReference type="InterPro" id="IPR033162">
    <property type="entry name" value="TBCD"/>
</dbReference>
<dbReference type="InterPro" id="IPR058033">
    <property type="entry name" value="ARM_TBCD_2nd"/>
</dbReference>
<organism evidence="3 4">
    <name type="scientific">Zophobas morio</name>
    <dbReference type="NCBI Taxonomy" id="2755281"/>
    <lineage>
        <taxon>Eukaryota</taxon>
        <taxon>Metazoa</taxon>
        <taxon>Ecdysozoa</taxon>
        <taxon>Arthropoda</taxon>
        <taxon>Hexapoda</taxon>
        <taxon>Insecta</taxon>
        <taxon>Pterygota</taxon>
        <taxon>Neoptera</taxon>
        <taxon>Endopterygota</taxon>
        <taxon>Coleoptera</taxon>
        <taxon>Polyphaga</taxon>
        <taxon>Cucujiformia</taxon>
        <taxon>Tenebrionidae</taxon>
        <taxon>Zophobas</taxon>
    </lineage>
</organism>
<dbReference type="Pfam" id="PF23579">
    <property type="entry name" value="ARM_TBCD"/>
    <property type="match status" value="1"/>
</dbReference>
<dbReference type="GO" id="GO:0005096">
    <property type="term" value="F:GTPase activator activity"/>
    <property type="evidence" value="ECO:0007669"/>
    <property type="project" value="InterPro"/>
</dbReference>
<dbReference type="GO" id="GO:0048487">
    <property type="term" value="F:beta-tubulin binding"/>
    <property type="evidence" value="ECO:0007669"/>
    <property type="project" value="InterPro"/>
</dbReference>
<evidence type="ECO:0000259" key="2">
    <source>
        <dbReference type="Pfam" id="PF25767"/>
    </source>
</evidence>
<comment type="caution">
    <text evidence="3">The sequence shown here is derived from an EMBL/GenBank/DDBJ whole genome shotgun (WGS) entry which is preliminary data.</text>
</comment>
<dbReference type="PANTHER" id="PTHR12658">
    <property type="entry name" value="BETA-TUBULIN COFACTOR D"/>
    <property type="match status" value="1"/>
</dbReference>
<feature type="transmembrane region" description="Helical" evidence="1">
    <location>
        <begin position="507"/>
        <end position="534"/>
    </location>
</feature>
<dbReference type="GO" id="GO:0000226">
    <property type="term" value="P:microtubule cytoskeleton organization"/>
    <property type="evidence" value="ECO:0007669"/>
    <property type="project" value="TreeGrafter"/>
</dbReference>
<dbReference type="InterPro" id="IPR011989">
    <property type="entry name" value="ARM-like"/>
</dbReference>
<evidence type="ECO:0000313" key="3">
    <source>
        <dbReference type="EMBL" id="KAJ3615701.1"/>
    </source>
</evidence>
<protein>
    <recommendedName>
        <fullName evidence="2">Tubulin-folding cofactor D ARM repeats domain-containing protein</fullName>
    </recommendedName>
</protein>
<dbReference type="Pfam" id="PF25767">
    <property type="entry name" value="ARM_TBCD_2nd"/>
    <property type="match status" value="1"/>
</dbReference>
<keyword evidence="1" id="KW-1133">Transmembrane helix</keyword>
<dbReference type="GO" id="GO:0007023">
    <property type="term" value="P:post-chaperonin tubulin folding pathway"/>
    <property type="evidence" value="ECO:0007669"/>
    <property type="project" value="InterPro"/>
</dbReference>
<gene>
    <name evidence="3" type="ORF">Zmor_012363</name>
</gene>
<dbReference type="Proteomes" id="UP001168821">
    <property type="component" value="Unassembled WGS sequence"/>
</dbReference>
<name>A0AA38LYT9_9CUCU</name>
<evidence type="ECO:0000256" key="1">
    <source>
        <dbReference type="SAM" id="Phobius"/>
    </source>
</evidence>
<sequence>MTVKPAHPFYNNATAYFAEYDEYCALLNKLKESENRSDSYNVTQIERRIYKILDKYQTQSCLLDSCLEISVQILFSLVAFVEAPETVNVTPRKLLAFRILYYLTKICGYKIVIKFLPSHIQYFKTATSLLMKLTEKNSSYTSAWESRYMLLLWLSVICMNPFDIRNLDSDLAINEIYDHTRMYLLMPDKTGEGAANVSKWINQLLCMKNSSSRKLVLKTFGRIALCRLPYSAPLWRYSRGSRNLNHEFIEPKTEALSDSFLPNTFTDESSSTVNIPEELDDIVDYLLVGLEDLSTVVRWTSAKYLGRITERIPLNYADEVVRGVLNIFSLFTSHTGWHGGCLALAELARRGLLLPEHLSSVMPLVLRALVYEHVVGDCRVGSHVRDAACYVCWAFARAYEPRHLRPYASQLSTWLLTLACFDREGTCRRAASAAFQEHVGRQGLFPHGFALVTLADYSNVGPIGRAFLKVAPAVASFECYRLPLVSYAVNNLIGHWDRHIRLLSSRFLGIVVLTFLYFFSCYLFIIFPVFIIIIQANIDSEMFLKGLLGQLSMEITSLNHNTRHGTLLAVAEIMETLHQKGSNSGRNITDELMEMSAILLEQLEKLVASRSLYHGPGAGLIRCGVLRLIRSLSFFPLPQKQSTFFIKVVLENISDEQSLYESALNALETLGTNVLSIEHCHELLKTVLLRLEDKTSGLKGLALALSRLPCANEVLLLKIIEKLSSLLHNSKDSEVRRHVFMAINFLVLVFLVTLFASNYYCSLNGCPSFLKTKSYNSKRQKTSSFSSQKYFCLVCSTLGHLFKLFFCKPLINNVAPPDRADQRGDVGSWVRECASLGVEIFFSLFNNQNCFDPNLITTSNTLLLHLLGVVGDRIDRTRSVALKALLNILHTSKLAKHIHGYPFLMRLVEEVELRHAITICCLNITITIWDSSSLNIELVLFTIWLLRTTLPAAMLALVKRITRKYAFDYQRIRLCIKVICFVNIQFPPFASDGSFFFLKKWLCTPPVVFAVTGLCQLLCFLSSKDGSIRHFAAKELLENLLFSDSIQNKDEIQDLLSTTDWFLLN</sequence>
<dbReference type="EMBL" id="JALNTZ010003950">
    <property type="protein sequence ID" value="KAJ3615701.1"/>
    <property type="molecule type" value="Genomic_DNA"/>
</dbReference>
<dbReference type="GO" id="GO:0007021">
    <property type="term" value="P:tubulin complex assembly"/>
    <property type="evidence" value="ECO:0007669"/>
    <property type="project" value="InterPro"/>
</dbReference>
<keyword evidence="1" id="KW-0812">Transmembrane</keyword>
<keyword evidence="4" id="KW-1185">Reference proteome</keyword>
<reference evidence="3" key="1">
    <citation type="journal article" date="2023" name="G3 (Bethesda)">
        <title>Whole genome assemblies of Zophobas morio and Tenebrio molitor.</title>
        <authorList>
            <person name="Kaur S."/>
            <person name="Stinson S.A."/>
            <person name="diCenzo G.C."/>
        </authorList>
    </citation>
    <scope>NUCLEOTIDE SEQUENCE</scope>
    <source>
        <strain evidence="3">QUZm001</strain>
    </source>
</reference>
<dbReference type="Gene3D" id="1.25.10.10">
    <property type="entry name" value="Leucine-rich Repeat Variant"/>
    <property type="match status" value="1"/>
</dbReference>
<keyword evidence="1" id="KW-0472">Membrane</keyword>
<dbReference type="SUPFAM" id="SSF48371">
    <property type="entry name" value="ARM repeat"/>
    <property type="match status" value="1"/>
</dbReference>